<dbReference type="VEuPathDB" id="FungiDB:RhiirFUN_013421"/>
<dbReference type="VEuPathDB" id="FungiDB:RhiirA1_481339"/>
<feature type="region of interest" description="Disordered" evidence="2">
    <location>
        <begin position="366"/>
        <end position="411"/>
    </location>
</feature>
<dbReference type="VEuPathDB" id="FungiDB:RhiirFUN_024809"/>
<organism evidence="3 4">
    <name type="scientific">Rhizophagus irregularis</name>
    <dbReference type="NCBI Taxonomy" id="588596"/>
    <lineage>
        <taxon>Eukaryota</taxon>
        <taxon>Fungi</taxon>
        <taxon>Fungi incertae sedis</taxon>
        <taxon>Mucoromycota</taxon>
        <taxon>Glomeromycotina</taxon>
        <taxon>Glomeromycetes</taxon>
        <taxon>Glomerales</taxon>
        <taxon>Glomeraceae</taxon>
        <taxon>Rhizophagus</taxon>
    </lineage>
</organism>
<reference evidence="3 4" key="1">
    <citation type="submission" date="2016-04" db="EMBL/GenBank/DDBJ databases">
        <title>Genome analyses suggest a sexual origin of heterokaryosis in a supposedly ancient asexual fungus.</title>
        <authorList>
            <person name="Ropars J."/>
            <person name="Sedzielewska K."/>
            <person name="Noel J."/>
            <person name="Charron P."/>
            <person name="Farinelli L."/>
            <person name="Marton T."/>
            <person name="Kruger M."/>
            <person name="Pelin A."/>
            <person name="Brachmann A."/>
            <person name="Corradi N."/>
        </authorList>
    </citation>
    <scope>NUCLEOTIDE SEQUENCE [LARGE SCALE GENOMIC DNA]</scope>
    <source>
        <strain evidence="3 4">C2</strain>
    </source>
</reference>
<name>A0A2N1M8I1_9GLOM</name>
<keyword evidence="1" id="KW-0175">Coiled coil</keyword>
<feature type="non-terminal residue" evidence="3">
    <location>
        <position position="1"/>
    </location>
</feature>
<sequence>GIRGSLNTIRVTLQNITTKRDQYQNILNDTNNRERNLRNQLRDNTLNDENRQVEDLRNQLRDARNQYTNAYWGLRNNWQLAQNRQERIGELLRENFVFRLLIQRKDTQIAEHRRTAHRLTGQILALQNNPLLNMANAHLRRLKLLKILNPNLGKFQSYTGQEPPDEYLDKVIQSWAHLEGHMTLLENANAGDFDNAYKCEILKSMMGGKYTLVPANNGLIAGNPAINTPDTLRAWMRAKYTWMRIANPAGIDAFFTELKNLWLEHPPNLNRIQTSQNNSSAEIKKLNSQIASLQAQLAQPAQVYPQNNEVSANFEKLNSKIAFLEAQLAESMQHQRSESLPFGGLEKRLGKIEALLAKLAKDSKSRSGRVHMATVDDQSDPIFSDDDTSKPEDNDYNSDNSSAGSDSRNRDMNIYISHGNEKKNKDSHGKRVSLEETIRKIIQIEFENYLLYIIQQAKKCVPALAQDSDEEDVLDGSMEIDFVKKKEPTTSIASIKCKIKRLKIPAMALDSCAELPIITPDIVECVGYGIDKSIKHDLSDELKISHNSKDLITIPVTMHKVKNKLEVNCATTTSECNESSTPDCILQDLSEDEINEYCEKLQTCYDGLLRE</sequence>
<protein>
    <submittedName>
        <fullName evidence="3">Uncharacterized protein</fullName>
    </submittedName>
</protein>
<dbReference type="AlphaFoldDB" id="A0A2N1M8I1"/>
<feature type="compositionally biased region" description="Acidic residues" evidence="2">
    <location>
        <begin position="377"/>
        <end position="386"/>
    </location>
</feature>
<evidence type="ECO:0000256" key="1">
    <source>
        <dbReference type="SAM" id="Coils"/>
    </source>
</evidence>
<accession>A0A2N1M8I1</accession>
<dbReference type="VEuPathDB" id="FungiDB:FUN_009255"/>
<proteinExistence type="predicted"/>
<feature type="coiled-coil region" evidence="1">
    <location>
        <begin position="13"/>
        <end position="70"/>
    </location>
</feature>
<evidence type="ECO:0000313" key="4">
    <source>
        <dbReference type="Proteomes" id="UP000233469"/>
    </source>
</evidence>
<evidence type="ECO:0000313" key="3">
    <source>
        <dbReference type="EMBL" id="PKK57940.1"/>
    </source>
</evidence>
<reference evidence="3 4" key="2">
    <citation type="submission" date="2017-10" db="EMBL/GenBank/DDBJ databases">
        <title>Extensive intraspecific genome diversity in a model arbuscular mycorrhizal fungus.</title>
        <authorList>
            <person name="Chen E.C.H."/>
            <person name="Morin E."/>
            <person name="Baudet D."/>
            <person name="Noel J."/>
            <person name="Ndikumana S."/>
            <person name="Charron P."/>
            <person name="St-Onge C."/>
            <person name="Giorgi J."/>
            <person name="Grigoriev I.V."/>
            <person name="Roux C."/>
            <person name="Martin F.M."/>
            <person name="Corradi N."/>
        </authorList>
    </citation>
    <scope>NUCLEOTIDE SEQUENCE [LARGE SCALE GENOMIC DNA]</scope>
    <source>
        <strain evidence="3 4">C2</strain>
    </source>
</reference>
<dbReference type="EMBL" id="LLXL01003957">
    <property type="protein sequence ID" value="PKK57940.1"/>
    <property type="molecule type" value="Genomic_DNA"/>
</dbReference>
<evidence type="ECO:0000256" key="2">
    <source>
        <dbReference type="SAM" id="MobiDB-lite"/>
    </source>
</evidence>
<feature type="coiled-coil region" evidence="1">
    <location>
        <begin position="276"/>
        <end position="334"/>
    </location>
</feature>
<dbReference type="Gene3D" id="1.10.287.1490">
    <property type="match status" value="1"/>
</dbReference>
<gene>
    <name evidence="3" type="ORF">RhiirC2_797132</name>
</gene>
<comment type="caution">
    <text evidence="3">The sequence shown here is derived from an EMBL/GenBank/DDBJ whole genome shotgun (WGS) entry which is preliminary data.</text>
</comment>
<dbReference type="Proteomes" id="UP000233469">
    <property type="component" value="Unassembled WGS sequence"/>
</dbReference>
<feature type="compositionally biased region" description="Polar residues" evidence="2">
    <location>
        <begin position="397"/>
        <end position="406"/>
    </location>
</feature>